<evidence type="ECO:0000313" key="2">
    <source>
        <dbReference type="Proteomes" id="UP000390336"/>
    </source>
</evidence>
<protein>
    <submittedName>
        <fullName evidence="1">AbiV family abortive infection protein</fullName>
    </submittedName>
</protein>
<dbReference type="InterPro" id="IPR030987">
    <property type="entry name" value="AbiV"/>
</dbReference>
<dbReference type="Proteomes" id="UP000390336">
    <property type="component" value="Chromosome 1"/>
</dbReference>
<dbReference type="RefSeq" id="WP_054824867.1">
    <property type="nucleotide sequence ID" value="NZ_CP045859.1"/>
</dbReference>
<proteinExistence type="predicted"/>
<accession>A0AAP9GB98</accession>
<dbReference type="EMBL" id="CP045859">
    <property type="protein sequence ID" value="QGH46875.1"/>
    <property type="molecule type" value="Genomic_DNA"/>
</dbReference>
<reference evidence="1 2" key="1">
    <citation type="journal article" date="2015" name="Genome Announc.">
        <title>Draft Genome Sequence of Vibrio owensii Strain SH-14, Which Causes Shrimp Acute Hepatopancreatic Necrosis Disease.</title>
        <authorList>
            <person name="Liu L."/>
            <person name="Xiao J."/>
            <person name="Xia X."/>
            <person name="Pan Y."/>
            <person name="Yan S."/>
            <person name="Wang Y."/>
        </authorList>
    </citation>
    <scope>NUCLEOTIDE SEQUENCE [LARGE SCALE GENOMIC DNA]</scope>
    <source>
        <strain evidence="1 2">SH14</strain>
    </source>
</reference>
<organism evidence="1 2">
    <name type="scientific">Vibrio owensii</name>
    <dbReference type="NCBI Taxonomy" id="696485"/>
    <lineage>
        <taxon>Bacteria</taxon>
        <taxon>Pseudomonadati</taxon>
        <taxon>Pseudomonadota</taxon>
        <taxon>Gammaproteobacteria</taxon>
        <taxon>Vibrionales</taxon>
        <taxon>Vibrionaceae</taxon>
        <taxon>Vibrio</taxon>
    </lineage>
</organism>
<sequence>MSKNLKQWKNTLNSEQIAHGMNVATANAVRLLKDAELLFQAGSFPTACSIAILAIEEAGKISILRELSVARDGKDVKEAWRSYRSHTHKNVLWMFPSLVQSGNKTLDSLSKQLERGSEATVILDDLKQIGFYTDCLGNRNWSVPDEIIDKSAATDILEIARILCSERTYSKKEVDLWVKYMKPVKGCAVEIEKQALNNWFIEMQANDLIKEHSIKFSDFIGENEL</sequence>
<dbReference type="NCBIfam" id="TIGR04498">
    <property type="entry name" value="AbiV_defense"/>
    <property type="match status" value="1"/>
</dbReference>
<dbReference type="Pfam" id="PF18728">
    <property type="entry name" value="HEPN_AbiV"/>
    <property type="match status" value="1"/>
</dbReference>
<gene>
    <name evidence="1" type="ORF">APZ19_07155</name>
</gene>
<evidence type="ECO:0000313" key="1">
    <source>
        <dbReference type="EMBL" id="QGH46875.1"/>
    </source>
</evidence>
<name>A0AAP9GB98_9VIBR</name>
<dbReference type="AlphaFoldDB" id="A0AAP9GB98"/>